<name>A0A139SY55_9GAMM</name>
<reference evidence="2 3" key="1">
    <citation type="submission" date="2016-02" db="EMBL/GenBank/DDBJ databases">
        <authorList>
            <person name="Wen L."/>
            <person name="He K."/>
            <person name="Yang H."/>
        </authorList>
    </citation>
    <scope>NUCLEOTIDE SEQUENCE [LARGE SCALE GENOMIC DNA]</scope>
    <source>
        <strain evidence="2 3">CV58</strain>
    </source>
</reference>
<keyword evidence="2" id="KW-0413">Isomerase</keyword>
<keyword evidence="3" id="KW-1185">Reference proteome</keyword>
<sequence>MPILRRKTLLLGLLLALVPAGIWLTLRWFEGRWLRPFAAQTQIFSGETLQLPPALAGKGRIRLVHFWHPTCPCNALNQQHLAELMEHFSPLGVDFYVLQKTASQGQLPAPLAALKPLDTLPGSEAIPASPALAIWDNSGQLAYFGPYSQGAVCNSANSFVEPILQALLEGRRVEARHNLAVGCFCDWQTH</sequence>
<evidence type="ECO:0000313" key="3">
    <source>
        <dbReference type="Proteomes" id="UP000072660"/>
    </source>
</evidence>
<dbReference type="OrthoDB" id="8897581at2"/>
<dbReference type="SUPFAM" id="SSF52833">
    <property type="entry name" value="Thioredoxin-like"/>
    <property type="match status" value="1"/>
</dbReference>
<dbReference type="Proteomes" id="UP000072660">
    <property type="component" value="Unassembled WGS sequence"/>
</dbReference>
<dbReference type="AlphaFoldDB" id="A0A139SY55"/>
<dbReference type="InterPro" id="IPR045494">
    <property type="entry name" value="DUF6436"/>
</dbReference>
<organism evidence="2 3">
    <name type="scientific">Ventosimonas gracilis</name>
    <dbReference type="NCBI Taxonomy" id="1680762"/>
    <lineage>
        <taxon>Bacteria</taxon>
        <taxon>Pseudomonadati</taxon>
        <taxon>Pseudomonadota</taxon>
        <taxon>Gammaproteobacteria</taxon>
        <taxon>Pseudomonadales</taxon>
        <taxon>Ventosimonadaceae</taxon>
        <taxon>Ventosimonas</taxon>
    </lineage>
</organism>
<dbReference type="EMBL" id="LSZO01000017">
    <property type="protein sequence ID" value="KXU39351.1"/>
    <property type="molecule type" value="Genomic_DNA"/>
</dbReference>
<dbReference type="InterPro" id="IPR036249">
    <property type="entry name" value="Thioredoxin-like_sf"/>
</dbReference>
<evidence type="ECO:0000313" key="2">
    <source>
        <dbReference type="EMBL" id="KXU39351.1"/>
    </source>
</evidence>
<dbReference type="Gene3D" id="3.40.30.10">
    <property type="entry name" value="Glutaredoxin"/>
    <property type="match status" value="1"/>
</dbReference>
<protein>
    <submittedName>
        <fullName evidence="2">Thiol-disulfide isomerase</fullName>
    </submittedName>
</protein>
<evidence type="ECO:0000259" key="1">
    <source>
        <dbReference type="Pfam" id="PF20029"/>
    </source>
</evidence>
<gene>
    <name evidence="2" type="ORF">AXE65_09120</name>
</gene>
<proteinExistence type="predicted"/>
<dbReference type="Pfam" id="PF20029">
    <property type="entry name" value="DUF6436"/>
    <property type="match status" value="1"/>
</dbReference>
<comment type="caution">
    <text evidence="2">The sequence shown here is derived from an EMBL/GenBank/DDBJ whole genome shotgun (WGS) entry which is preliminary data.</text>
</comment>
<accession>A0A139SY55</accession>
<dbReference type="RefSeq" id="WP_068386763.1">
    <property type="nucleotide sequence ID" value="NZ_LSZO01000017.1"/>
</dbReference>
<feature type="domain" description="DUF6436" evidence="1">
    <location>
        <begin position="40"/>
        <end position="187"/>
    </location>
</feature>
<dbReference type="GO" id="GO:0016853">
    <property type="term" value="F:isomerase activity"/>
    <property type="evidence" value="ECO:0007669"/>
    <property type="project" value="UniProtKB-KW"/>
</dbReference>